<feature type="chain" id="PRO_5043272308" evidence="1">
    <location>
        <begin position="20"/>
        <end position="281"/>
    </location>
</feature>
<name>A0A9P1FQC0_9DINO</name>
<keyword evidence="1" id="KW-0732">Signal</keyword>
<feature type="signal peptide" evidence="1">
    <location>
        <begin position="1"/>
        <end position="19"/>
    </location>
</feature>
<keyword evidence="4" id="KW-1185">Reference proteome</keyword>
<reference evidence="2" key="1">
    <citation type="submission" date="2022-10" db="EMBL/GenBank/DDBJ databases">
        <authorList>
            <person name="Chen Y."/>
            <person name="Dougan E. K."/>
            <person name="Chan C."/>
            <person name="Rhodes N."/>
            <person name="Thang M."/>
        </authorList>
    </citation>
    <scope>NUCLEOTIDE SEQUENCE</scope>
</reference>
<reference evidence="3 4" key="2">
    <citation type="submission" date="2024-05" db="EMBL/GenBank/DDBJ databases">
        <authorList>
            <person name="Chen Y."/>
            <person name="Shah S."/>
            <person name="Dougan E. K."/>
            <person name="Thang M."/>
            <person name="Chan C."/>
        </authorList>
    </citation>
    <scope>NUCLEOTIDE SEQUENCE [LARGE SCALE GENOMIC DNA]</scope>
</reference>
<dbReference type="EMBL" id="CAMXCT020000728">
    <property type="protein sequence ID" value="CAL1135957.1"/>
    <property type="molecule type" value="Genomic_DNA"/>
</dbReference>
<dbReference type="EMBL" id="CAMXCT010000728">
    <property type="protein sequence ID" value="CAI3982582.1"/>
    <property type="molecule type" value="Genomic_DNA"/>
</dbReference>
<dbReference type="EMBL" id="CAMXCT030000728">
    <property type="protein sequence ID" value="CAL4769894.1"/>
    <property type="molecule type" value="Genomic_DNA"/>
</dbReference>
<evidence type="ECO:0000313" key="4">
    <source>
        <dbReference type="Proteomes" id="UP001152797"/>
    </source>
</evidence>
<gene>
    <name evidence="2" type="ORF">C1SCF055_LOCUS10261</name>
</gene>
<dbReference type="OrthoDB" id="409852at2759"/>
<protein>
    <submittedName>
        <fullName evidence="2">Uncharacterized protein</fullName>
    </submittedName>
</protein>
<proteinExistence type="predicted"/>
<accession>A0A9P1FQC0</accession>
<dbReference type="Proteomes" id="UP001152797">
    <property type="component" value="Unassembled WGS sequence"/>
</dbReference>
<comment type="caution">
    <text evidence="2">The sequence shown here is derived from an EMBL/GenBank/DDBJ whole genome shotgun (WGS) entry which is preliminary data.</text>
</comment>
<evidence type="ECO:0000313" key="2">
    <source>
        <dbReference type="EMBL" id="CAI3982582.1"/>
    </source>
</evidence>
<evidence type="ECO:0000256" key="1">
    <source>
        <dbReference type="SAM" id="SignalP"/>
    </source>
</evidence>
<sequence length="281" mass="31736">MHCLIIILAIRHASQSAHGLEGGGKVQEEVSPLEVHFSQHVIYPLFSDGTSVDETVREVKAIECDEDEDSCWLRAPFPTIQAVRWCPKLRDGEGKPVLDENGEERRGVEGLFTLDNRRLYVLQRAAVYHYPRKCKISVEVITERWEVLHHLKKFRTRRTLKKLVIRRSLVESLEQLLSGMERAGTTRSTSTFCAFGIGGQRFQGLRMVGRLNRSRLPRLLMLGIAAAGSTWTRNRSVAGPTATGRCNSGGITRCFRVNCRFDPFSQRQVLERETAGKTSGQ</sequence>
<dbReference type="AlphaFoldDB" id="A0A9P1FQC0"/>
<organism evidence="2">
    <name type="scientific">Cladocopium goreaui</name>
    <dbReference type="NCBI Taxonomy" id="2562237"/>
    <lineage>
        <taxon>Eukaryota</taxon>
        <taxon>Sar</taxon>
        <taxon>Alveolata</taxon>
        <taxon>Dinophyceae</taxon>
        <taxon>Suessiales</taxon>
        <taxon>Symbiodiniaceae</taxon>
        <taxon>Cladocopium</taxon>
    </lineage>
</organism>
<evidence type="ECO:0000313" key="3">
    <source>
        <dbReference type="EMBL" id="CAL4769894.1"/>
    </source>
</evidence>